<comment type="caution">
    <text evidence="3">The sequence shown here is derived from an EMBL/GenBank/DDBJ whole genome shotgun (WGS) entry which is preliminary data.</text>
</comment>
<name>A0A9X3SET0_9ACTN</name>
<dbReference type="PANTHER" id="PTHR48106">
    <property type="entry name" value="QUINONE OXIDOREDUCTASE PIG3-RELATED"/>
    <property type="match status" value="1"/>
</dbReference>
<reference evidence="3" key="1">
    <citation type="submission" date="2022-10" db="EMBL/GenBank/DDBJ databases">
        <title>The WGS of Solirubrobacter phytolaccae KCTC 29190.</title>
        <authorList>
            <person name="Jiang Z."/>
        </authorList>
    </citation>
    <scope>NUCLEOTIDE SEQUENCE</scope>
    <source>
        <strain evidence="3">KCTC 29190</strain>
    </source>
</reference>
<dbReference type="Gene3D" id="3.40.50.720">
    <property type="entry name" value="NAD(P)-binding Rossmann-like Domain"/>
    <property type="match status" value="1"/>
</dbReference>
<dbReference type="GO" id="GO:0003960">
    <property type="term" value="F:quinone reductase (NADPH) activity"/>
    <property type="evidence" value="ECO:0007669"/>
    <property type="project" value="TreeGrafter"/>
</dbReference>
<dbReference type="RefSeq" id="WP_270025021.1">
    <property type="nucleotide sequence ID" value="NZ_JAPDDP010000015.1"/>
</dbReference>
<accession>A0A9X3SET0</accession>
<dbReference type="SUPFAM" id="SSF50129">
    <property type="entry name" value="GroES-like"/>
    <property type="match status" value="1"/>
</dbReference>
<evidence type="ECO:0000256" key="1">
    <source>
        <dbReference type="ARBA" id="ARBA00022857"/>
    </source>
</evidence>
<sequence length="228" mass="24047">MLAIEESEAVQRPEPRPGVGEVLVRNRFIGTPGGEAAGEVVAAADPALIGQAVVYFPGGGRYAEYAAVPVEELVPLEPGTPLDVAAALAFDGTAAYVLTHVGFRLRAGDRVAATGLVAQLAELAGAELVTENAKIAYGGGLEQLASRGTLILHGGNPHGRIDVERLAERQLSVHWVDTAHYLATPAARAMALRFVLERVEPEILERVPLRDAARGRETPESGKVLLIV</sequence>
<dbReference type="PANTHER" id="PTHR48106:SF13">
    <property type="entry name" value="QUINONE OXIDOREDUCTASE-RELATED"/>
    <property type="match status" value="1"/>
</dbReference>
<protein>
    <submittedName>
        <fullName evidence="3">Uncharacterized protein</fullName>
    </submittedName>
</protein>
<dbReference type="InterPro" id="IPR011032">
    <property type="entry name" value="GroES-like_sf"/>
</dbReference>
<dbReference type="Gene3D" id="3.90.180.10">
    <property type="entry name" value="Medium-chain alcohol dehydrogenases, catalytic domain"/>
    <property type="match status" value="1"/>
</dbReference>
<dbReference type="GO" id="GO:0070402">
    <property type="term" value="F:NADPH binding"/>
    <property type="evidence" value="ECO:0007669"/>
    <property type="project" value="TreeGrafter"/>
</dbReference>
<evidence type="ECO:0000313" key="4">
    <source>
        <dbReference type="Proteomes" id="UP001147653"/>
    </source>
</evidence>
<dbReference type="GO" id="GO:0005829">
    <property type="term" value="C:cytosol"/>
    <property type="evidence" value="ECO:0007669"/>
    <property type="project" value="TreeGrafter"/>
</dbReference>
<evidence type="ECO:0000256" key="2">
    <source>
        <dbReference type="ARBA" id="ARBA00023002"/>
    </source>
</evidence>
<dbReference type="Proteomes" id="UP001147653">
    <property type="component" value="Unassembled WGS sequence"/>
</dbReference>
<evidence type="ECO:0000313" key="3">
    <source>
        <dbReference type="EMBL" id="MDA0180707.1"/>
    </source>
</evidence>
<proteinExistence type="predicted"/>
<gene>
    <name evidence="3" type="ORF">OJ997_10420</name>
</gene>
<keyword evidence="2" id="KW-0560">Oxidoreductase</keyword>
<dbReference type="EMBL" id="JAPDDP010000015">
    <property type="protein sequence ID" value="MDA0180707.1"/>
    <property type="molecule type" value="Genomic_DNA"/>
</dbReference>
<keyword evidence="1" id="KW-0521">NADP</keyword>
<organism evidence="3 4">
    <name type="scientific">Solirubrobacter phytolaccae</name>
    <dbReference type="NCBI Taxonomy" id="1404360"/>
    <lineage>
        <taxon>Bacteria</taxon>
        <taxon>Bacillati</taxon>
        <taxon>Actinomycetota</taxon>
        <taxon>Thermoleophilia</taxon>
        <taxon>Solirubrobacterales</taxon>
        <taxon>Solirubrobacteraceae</taxon>
        <taxon>Solirubrobacter</taxon>
    </lineage>
</organism>
<dbReference type="AlphaFoldDB" id="A0A9X3SET0"/>
<keyword evidence="4" id="KW-1185">Reference proteome</keyword>
<dbReference type="GO" id="GO:0035925">
    <property type="term" value="F:mRNA 3'-UTR AU-rich region binding"/>
    <property type="evidence" value="ECO:0007669"/>
    <property type="project" value="TreeGrafter"/>
</dbReference>